<reference evidence="1 2" key="2">
    <citation type="submission" date="2017-02" db="EMBL/GenBank/DDBJ databases">
        <title>A genome survey and senescence transcriptome analysis in Lentinula edodes.</title>
        <authorList>
            <person name="Sakamoto Y."/>
            <person name="Nakade K."/>
            <person name="Sato S."/>
            <person name="Yoshida Y."/>
            <person name="Miyazaki K."/>
            <person name="Natsume S."/>
            <person name="Konno N."/>
        </authorList>
    </citation>
    <scope>NUCLEOTIDE SEQUENCE [LARGE SCALE GENOMIC DNA]</scope>
    <source>
        <strain evidence="1 2">NBRC 111202</strain>
    </source>
</reference>
<name>A0A1Q3EEZ0_LENED</name>
<evidence type="ECO:0000313" key="2">
    <source>
        <dbReference type="Proteomes" id="UP000188533"/>
    </source>
</evidence>
<reference evidence="1 2" key="1">
    <citation type="submission" date="2016-08" db="EMBL/GenBank/DDBJ databases">
        <authorList>
            <consortium name="Lentinula edodes genome sequencing consortium"/>
            <person name="Sakamoto Y."/>
            <person name="Nakade K."/>
            <person name="Sato S."/>
            <person name="Yoshida Y."/>
            <person name="Miyazaki K."/>
            <person name="Natsume S."/>
            <person name="Konno N."/>
        </authorList>
    </citation>
    <scope>NUCLEOTIDE SEQUENCE [LARGE SCALE GENOMIC DNA]</scope>
    <source>
        <strain evidence="1 2">NBRC 111202</strain>
    </source>
</reference>
<gene>
    <name evidence="1" type="ORF">LENED_007664</name>
</gene>
<comment type="caution">
    <text evidence="1">The sequence shown here is derived from an EMBL/GenBank/DDBJ whole genome shotgun (WGS) entry which is preliminary data.</text>
</comment>
<proteinExistence type="predicted"/>
<evidence type="ECO:0000313" key="1">
    <source>
        <dbReference type="EMBL" id="GAW05785.1"/>
    </source>
</evidence>
<organism evidence="1 2">
    <name type="scientific">Lentinula edodes</name>
    <name type="common">Shiitake mushroom</name>
    <name type="synonym">Lentinus edodes</name>
    <dbReference type="NCBI Taxonomy" id="5353"/>
    <lineage>
        <taxon>Eukaryota</taxon>
        <taxon>Fungi</taxon>
        <taxon>Dikarya</taxon>
        <taxon>Basidiomycota</taxon>
        <taxon>Agaricomycotina</taxon>
        <taxon>Agaricomycetes</taxon>
        <taxon>Agaricomycetidae</taxon>
        <taxon>Agaricales</taxon>
        <taxon>Marasmiineae</taxon>
        <taxon>Omphalotaceae</taxon>
        <taxon>Lentinula</taxon>
    </lineage>
</organism>
<dbReference type="STRING" id="5353.A0A1Q3EEZ0"/>
<protein>
    <submittedName>
        <fullName evidence="1">PIF1 protein</fullName>
    </submittedName>
</protein>
<accession>A0A1Q3EEZ0</accession>
<sequence>MDIKFIGSGASAKAVLYYITNYITKSQLKAHVAFAALERAVTRLNEQDVDDDPLTVRAKKLLQKCAYMMISQQELSAQQVCTHLLGLEDHFTSHSYRNFYWISIERFLDSQVPSPECIVPKKPQELFESMLDDESERTTIPTTADALIERDVADCEIEDQSDDEDDEVTLMLDNNGGLVAKASPLDDYRFRPREVEGLCLWEAVARCKKIRIPAKKIRADATSELQDLVDIEESEDNIEYAEHDTTNDEISNPLDEILDSDARIRPKFRFVAQHPEYESHLYVVEDSKTRKVPVPIGPTIPRRDRENVRPRYCRLMLMFFKPWRNGIDLREDHQSWEDAFDVFMESCSIRIKAMMDNMQILHECRDSRDDHFANRANARRLRTSFAENEAQNPHGEHEDDFQPDIDQETDIINHLLSIEMTHSDAAANANGEALDCVNHMDASGAFCRDELATSSSADHENVSLVVKITDENPAHEQAWKDAYESRKQDWKRKATADLSVPVLVEGTTYDGSIRHIEGVTSVNEDAVI</sequence>
<dbReference type="Proteomes" id="UP000188533">
    <property type="component" value="Unassembled WGS sequence"/>
</dbReference>
<keyword evidence="2" id="KW-1185">Reference proteome</keyword>
<dbReference type="AlphaFoldDB" id="A0A1Q3EEZ0"/>
<dbReference type="EMBL" id="BDGU01000267">
    <property type="protein sequence ID" value="GAW05785.1"/>
    <property type="molecule type" value="Genomic_DNA"/>
</dbReference>